<evidence type="ECO:0000259" key="3">
    <source>
        <dbReference type="Pfam" id="PF02719"/>
    </source>
</evidence>
<organism evidence="4 5">
    <name type="scientific">Sulfitobacter mediterraneus</name>
    <dbReference type="NCBI Taxonomy" id="83219"/>
    <lineage>
        <taxon>Bacteria</taxon>
        <taxon>Pseudomonadati</taxon>
        <taxon>Pseudomonadota</taxon>
        <taxon>Alphaproteobacteria</taxon>
        <taxon>Rhodobacterales</taxon>
        <taxon>Roseobacteraceae</taxon>
        <taxon>Sulfitobacter</taxon>
    </lineage>
</organism>
<gene>
    <name evidence="4" type="ORF">C8N31_11622</name>
</gene>
<sequence length="664" mass="71525">MGPVLTVSSASAFLMGQEGQVTGALEQLAKLHILPRWKKRIILIAVDSLLMWSALFLAMVLRGGGVFFEAPQKLWVLLVVMGLVTPLVVAAVRLDRVKLTAPEMISGLRVTMAAGCLGLIAAVMMTLAGLDHAIAVAVIFGSLFVMFATGVRIAALHVLRWVIARTGSVDQKTIAIYGAGAAGMQLAAALLQACEARPAFFVDDNPKLQGLTICGLPVFEAGKLPMLIARHNVEQIVLAAPSMEPARRDPLVRRLRAHGVEVQVLPSFGDMLMGREPPGEIRPVAPEQLLGRDRVALDTPQIAKAYAGRMIMVTGAGGSIGAELCRQLLDCRPAGVVLFDHSEFQLYQVQQELADLGEAAGIKLVARLGSVTDIARVREVIAGDGAEIILHAAAYKHVPMVEDNPLAGAKNNVLGTHAVAKAAVEAGIERFILVSSDKAVRPANVMGATKRMAELVVQDLQTRHADTRCAMVRFGNVLGSSGSVLPLFHSQIAKGGPVTVTHPEVTRYFMTMPEAARLVLLAGAFARGGEVFVLDMGAAQRVMDIARRMIRLAGRQEKDPVTGKGDIAIKITGLRSGEKLHEELLIDRGSLIQTPHPKILRAKEAMLSQIEVARLLRQVERAIAEGDRALLRRIIKDRIEPMTPLRRIKTGTVQLRVSKTRMPV</sequence>
<comment type="similarity">
    <text evidence="1">Belongs to the polysaccharide synthase family.</text>
</comment>
<reference evidence="4 5" key="1">
    <citation type="submission" date="2018-04" db="EMBL/GenBank/DDBJ databases">
        <title>Genomic Encyclopedia of Archaeal and Bacterial Type Strains, Phase II (KMG-II): from individual species to whole genera.</title>
        <authorList>
            <person name="Goeker M."/>
        </authorList>
    </citation>
    <scope>NUCLEOTIDE SEQUENCE [LARGE SCALE GENOMIC DNA]</scope>
    <source>
        <strain evidence="4 5">DSM 12244</strain>
    </source>
</reference>
<feature type="transmembrane region" description="Helical" evidence="2">
    <location>
        <begin position="74"/>
        <end position="94"/>
    </location>
</feature>
<dbReference type="CDD" id="cd05237">
    <property type="entry name" value="UDP_invert_4-6DH_SDR_e"/>
    <property type="match status" value="1"/>
</dbReference>
<feature type="transmembrane region" description="Helical" evidence="2">
    <location>
        <begin position="174"/>
        <end position="193"/>
    </location>
</feature>
<name>A0A2T6C835_9RHOB</name>
<dbReference type="AlphaFoldDB" id="A0A2T6C835"/>
<feature type="transmembrane region" description="Helical" evidence="2">
    <location>
        <begin position="134"/>
        <end position="162"/>
    </location>
</feature>
<feature type="transmembrane region" description="Helical" evidence="2">
    <location>
        <begin position="41"/>
        <end position="62"/>
    </location>
</feature>
<dbReference type="Proteomes" id="UP000244092">
    <property type="component" value="Unassembled WGS sequence"/>
</dbReference>
<evidence type="ECO:0000313" key="5">
    <source>
        <dbReference type="Proteomes" id="UP000244092"/>
    </source>
</evidence>
<dbReference type="PANTHER" id="PTHR43318:SF1">
    <property type="entry name" value="POLYSACCHARIDE BIOSYNTHESIS PROTEIN EPSC-RELATED"/>
    <property type="match status" value="1"/>
</dbReference>
<dbReference type="EMBL" id="QBKU01000016">
    <property type="protein sequence ID" value="PTX64465.1"/>
    <property type="molecule type" value="Genomic_DNA"/>
</dbReference>
<evidence type="ECO:0000313" key="4">
    <source>
        <dbReference type="EMBL" id="PTX64465.1"/>
    </source>
</evidence>
<accession>A0A2T6C835</accession>
<dbReference type="PANTHER" id="PTHR43318">
    <property type="entry name" value="UDP-N-ACETYLGLUCOSAMINE 4,6-DEHYDRATASE"/>
    <property type="match status" value="1"/>
</dbReference>
<evidence type="ECO:0000256" key="2">
    <source>
        <dbReference type="SAM" id="Phobius"/>
    </source>
</evidence>
<dbReference type="InterPro" id="IPR036291">
    <property type="entry name" value="NAD(P)-bd_dom_sf"/>
</dbReference>
<keyword evidence="2" id="KW-1133">Transmembrane helix</keyword>
<dbReference type="InterPro" id="IPR003869">
    <property type="entry name" value="Polysac_CapD-like"/>
</dbReference>
<evidence type="ECO:0000256" key="1">
    <source>
        <dbReference type="ARBA" id="ARBA00007430"/>
    </source>
</evidence>
<feature type="domain" description="Polysaccharide biosynthesis protein CapD-like" evidence="3">
    <location>
        <begin position="311"/>
        <end position="603"/>
    </location>
</feature>
<dbReference type="Pfam" id="PF02719">
    <property type="entry name" value="Polysacc_synt_2"/>
    <property type="match status" value="1"/>
</dbReference>
<keyword evidence="2" id="KW-0812">Transmembrane</keyword>
<dbReference type="SUPFAM" id="SSF51735">
    <property type="entry name" value="NAD(P)-binding Rossmann-fold domains"/>
    <property type="match status" value="2"/>
</dbReference>
<dbReference type="Gene3D" id="3.40.50.720">
    <property type="entry name" value="NAD(P)-binding Rossmann-like Domain"/>
    <property type="match status" value="2"/>
</dbReference>
<dbReference type="InterPro" id="IPR051203">
    <property type="entry name" value="Polysaccharide_Synthase-Rel"/>
</dbReference>
<proteinExistence type="inferred from homology"/>
<feature type="transmembrane region" description="Helical" evidence="2">
    <location>
        <begin position="106"/>
        <end position="128"/>
    </location>
</feature>
<protein>
    <submittedName>
        <fullName evidence="4">FlaA1/EpsC-like NDP-sugar epimerase</fullName>
    </submittedName>
</protein>
<keyword evidence="2" id="KW-0472">Membrane</keyword>
<comment type="caution">
    <text evidence="4">The sequence shown here is derived from an EMBL/GenBank/DDBJ whole genome shotgun (WGS) entry which is preliminary data.</text>
</comment>